<evidence type="ECO:0000313" key="1">
    <source>
        <dbReference type="EMBL" id="KAF8819314.1"/>
    </source>
</evidence>
<accession>A0ABQ7J5V1</accession>
<comment type="caution">
    <text evidence="1">The sequence shown here is derived from an EMBL/GenBank/DDBJ whole genome shotgun (WGS) entry which is preliminary data.</text>
</comment>
<protein>
    <submittedName>
        <fullName evidence="1">Nuclear formin-like protein MISFIT</fullName>
    </submittedName>
</protein>
<reference evidence="1 2" key="1">
    <citation type="journal article" date="2020" name="bioRxiv">
        <title>Metabolic contributions of an alphaproteobacterial endosymbiont in the apicomplexan Cardiosporidium cionae.</title>
        <authorList>
            <person name="Hunter E.S."/>
            <person name="Paight C.J."/>
            <person name="Lane C.E."/>
        </authorList>
    </citation>
    <scope>NUCLEOTIDE SEQUENCE [LARGE SCALE GENOMIC DNA]</scope>
    <source>
        <strain evidence="1">ESH_2018</strain>
    </source>
</reference>
<dbReference type="EMBL" id="JADAQX010000825">
    <property type="protein sequence ID" value="KAF8819314.1"/>
    <property type="molecule type" value="Genomic_DNA"/>
</dbReference>
<organism evidence="1 2">
    <name type="scientific">Cardiosporidium cionae</name>
    <dbReference type="NCBI Taxonomy" id="476202"/>
    <lineage>
        <taxon>Eukaryota</taxon>
        <taxon>Sar</taxon>
        <taxon>Alveolata</taxon>
        <taxon>Apicomplexa</taxon>
        <taxon>Aconoidasida</taxon>
        <taxon>Nephromycida</taxon>
        <taxon>Cardiosporidium</taxon>
    </lineage>
</organism>
<dbReference type="Proteomes" id="UP000823046">
    <property type="component" value="Unassembled WGS sequence"/>
</dbReference>
<keyword evidence="2" id="KW-1185">Reference proteome</keyword>
<proteinExistence type="predicted"/>
<sequence>MDTFNKVYGDRCISLICKLCRLVKEYSLLVLWFGDTEAFLPLCPTSRTLPVETHMTTDIFSPLYEFVQKYHSFIKNSEKLQKEKEAPPSKRFYTEEGTFLSPKIKKLIPHAVEKTIIPNNLHEKSSSVVVTSSWRDLKKCSPLHLLGMASEISTTAEASSNVAKLCEKFSAGAAPPVRPSAAISSHSTPYEHLFKIETMKHPPPRKIISRYVPSSPPPSPFEKMCYQETSQKLEASGEDFSTLITKSPMLSFIENYTCDKDSIDSQLSILPTTNKSRKGLLSINLNEN</sequence>
<evidence type="ECO:0000313" key="2">
    <source>
        <dbReference type="Proteomes" id="UP000823046"/>
    </source>
</evidence>
<gene>
    <name evidence="1" type="primary">MISFIT</name>
    <name evidence="1" type="ORF">IE077_001197</name>
</gene>
<name>A0ABQ7J5V1_9APIC</name>